<dbReference type="PANTHER" id="PTHR33909:SF1">
    <property type="entry name" value="SEC TRANSLOCON ACCESSORY COMPLEX SUBUNIT YAJC"/>
    <property type="match status" value="1"/>
</dbReference>
<dbReference type="RefSeq" id="WP_069643852.1">
    <property type="nucleotide sequence ID" value="NZ_MIJE01000032.1"/>
</dbReference>
<comment type="subcellular location">
    <subcellularLocation>
        <location evidence="1">Cell membrane</location>
        <topology evidence="1">Single-pass membrane protein</topology>
    </subcellularLocation>
</comment>
<evidence type="ECO:0000256" key="2">
    <source>
        <dbReference type="ARBA" id="ARBA00006742"/>
    </source>
</evidence>
<comment type="similarity">
    <text evidence="2">Belongs to the YajC family.</text>
</comment>
<keyword evidence="7 10" id="KW-1133">Transmembrane helix</keyword>
<dbReference type="Pfam" id="PF02699">
    <property type="entry name" value="YajC"/>
    <property type="match status" value="1"/>
</dbReference>
<dbReference type="GO" id="GO:0015031">
    <property type="term" value="P:protein transport"/>
    <property type="evidence" value="ECO:0007669"/>
    <property type="project" value="UniProtKB-KW"/>
</dbReference>
<keyword evidence="12" id="KW-1185">Reference proteome</keyword>
<evidence type="ECO:0000256" key="5">
    <source>
        <dbReference type="ARBA" id="ARBA00022692"/>
    </source>
</evidence>
<dbReference type="InterPro" id="IPR003849">
    <property type="entry name" value="Preprotein_translocase_YajC"/>
</dbReference>
<dbReference type="PRINTS" id="PR01853">
    <property type="entry name" value="YAJCTRNLCASE"/>
</dbReference>
<keyword evidence="3" id="KW-0813">Transport</keyword>
<dbReference type="AlphaFoldDB" id="A0A1E5G0H8"/>
<evidence type="ECO:0000256" key="3">
    <source>
        <dbReference type="ARBA" id="ARBA00022448"/>
    </source>
</evidence>
<keyword evidence="5 10" id="KW-0812">Transmembrane</keyword>
<evidence type="ECO:0000256" key="10">
    <source>
        <dbReference type="SAM" id="Phobius"/>
    </source>
</evidence>
<evidence type="ECO:0000256" key="6">
    <source>
        <dbReference type="ARBA" id="ARBA00022927"/>
    </source>
</evidence>
<feature type="transmembrane region" description="Helical" evidence="10">
    <location>
        <begin position="6"/>
        <end position="22"/>
    </location>
</feature>
<dbReference type="EMBL" id="MIJE01000032">
    <property type="protein sequence ID" value="OEF96346.1"/>
    <property type="molecule type" value="Genomic_DNA"/>
</dbReference>
<comment type="caution">
    <text evidence="11">The sequence shown here is derived from an EMBL/GenBank/DDBJ whole genome shotgun (WGS) entry which is preliminary data.</text>
</comment>
<proteinExistence type="inferred from homology"/>
<keyword evidence="6" id="KW-0653">Protein transport</keyword>
<evidence type="ECO:0000313" key="11">
    <source>
        <dbReference type="EMBL" id="OEF96346.1"/>
    </source>
</evidence>
<dbReference type="SMART" id="SM01323">
    <property type="entry name" value="YajC"/>
    <property type="match status" value="1"/>
</dbReference>
<gene>
    <name evidence="11" type="ORF">BHF68_09355</name>
</gene>
<name>A0A1E5G0H8_9FIRM</name>
<evidence type="ECO:0000313" key="12">
    <source>
        <dbReference type="Proteomes" id="UP000094296"/>
    </source>
</evidence>
<dbReference type="Proteomes" id="UP000094296">
    <property type="component" value="Unassembled WGS sequence"/>
</dbReference>
<evidence type="ECO:0000256" key="7">
    <source>
        <dbReference type="ARBA" id="ARBA00022989"/>
    </source>
</evidence>
<evidence type="ECO:0000256" key="4">
    <source>
        <dbReference type="ARBA" id="ARBA00022475"/>
    </source>
</evidence>
<evidence type="ECO:0000256" key="8">
    <source>
        <dbReference type="ARBA" id="ARBA00023010"/>
    </source>
</evidence>
<keyword evidence="8" id="KW-0811">Translocation</keyword>
<dbReference type="STRING" id="766136.BHF68_09355"/>
<keyword evidence="9 10" id="KW-0472">Membrane</keyword>
<dbReference type="GO" id="GO:0005886">
    <property type="term" value="C:plasma membrane"/>
    <property type="evidence" value="ECO:0007669"/>
    <property type="project" value="UniProtKB-SubCell"/>
</dbReference>
<accession>A0A1E5G0H8</accession>
<organism evidence="11 12">
    <name type="scientific">Desulfuribacillus alkaliarsenatis</name>
    <dbReference type="NCBI Taxonomy" id="766136"/>
    <lineage>
        <taxon>Bacteria</taxon>
        <taxon>Bacillati</taxon>
        <taxon>Bacillota</taxon>
        <taxon>Desulfuribacillia</taxon>
        <taxon>Desulfuribacillales</taxon>
        <taxon>Desulfuribacillaceae</taxon>
        <taxon>Desulfuribacillus</taxon>
    </lineage>
</organism>
<reference evidence="11 12" key="1">
    <citation type="submission" date="2016-09" db="EMBL/GenBank/DDBJ databases">
        <title>Draft genome sequence for the type strain of Desulfuribacillus alkaliarsenatis AHT28, an obligately anaerobic, sulfidogenic bacterium isolated from Russian soda lake sediments.</title>
        <authorList>
            <person name="Abin C.A."/>
            <person name="Hollibaugh J.T."/>
        </authorList>
    </citation>
    <scope>NUCLEOTIDE SEQUENCE [LARGE SCALE GENOMIC DNA]</scope>
    <source>
        <strain evidence="11 12">AHT28</strain>
    </source>
</reference>
<dbReference type="NCBIfam" id="TIGR00739">
    <property type="entry name" value="yajC"/>
    <property type="match status" value="1"/>
</dbReference>
<evidence type="ECO:0000256" key="9">
    <source>
        <dbReference type="ARBA" id="ARBA00023136"/>
    </source>
</evidence>
<sequence length="87" mass="9887">METLIGLLPLIVMFAIFYFLLIRPQQKRQKERNAMLDALKKGDKIVTLGGMHGTIVELDEESMVVKVAENTKLKFERSAASYVKSED</sequence>
<evidence type="ECO:0000256" key="1">
    <source>
        <dbReference type="ARBA" id="ARBA00004162"/>
    </source>
</evidence>
<dbReference type="OrthoDB" id="9800132at2"/>
<dbReference type="PANTHER" id="PTHR33909">
    <property type="entry name" value="SEC TRANSLOCON ACCESSORY COMPLEX SUBUNIT YAJC"/>
    <property type="match status" value="1"/>
</dbReference>
<protein>
    <submittedName>
        <fullName evidence="11">Preprotein translocase subunit YajC</fullName>
    </submittedName>
</protein>
<keyword evidence="4" id="KW-1003">Cell membrane</keyword>